<sequence>MKYPFKILTTVTCLLTAIYTHGESVDITINKPRSNSTYMLDLMKLALSYSDKHYNYLETSETLTRSAQVEALRNGELTVMWGGTSDQMEQDFTPVRIDGYRGLMSLRFFIIREGEQHRFDSIYSANDLKQFKFGQGKTWQDGNILQQAGFKVVRTVKKEGLFHMLDGDRFDAFPRGATEAWEEVAKYKQLPLTVENKLVLSYTLPTYFFVNKNHPQLAAAIEQGLERAIADGQFDDYFYNNDRVREFLKRAQLDKRRVIKINNPFLPKATPLDRDELWLDLSELAEGAKNYGL</sequence>
<dbReference type="STRING" id="203122.Sde_3660"/>
<dbReference type="RefSeq" id="WP_011470130.1">
    <property type="nucleotide sequence ID" value="NC_007912.1"/>
</dbReference>
<dbReference type="AlphaFoldDB" id="Q21EG4"/>
<dbReference type="HOGENOM" id="CLU_066015_1_0_6"/>
<dbReference type="GeneID" id="98615269"/>
<organism evidence="1 2">
    <name type="scientific">Saccharophagus degradans (strain 2-40 / ATCC 43961 / DSM 17024)</name>
    <dbReference type="NCBI Taxonomy" id="203122"/>
    <lineage>
        <taxon>Bacteria</taxon>
        <taxon>Pseudomonadati</taxon>
        <taxon>Pseudomonadota</taxon>
        <taxon>Gammaproteobacteria</taxon>
        <taxon>Cellvibrionales</taxon>
        <taxon>Cellvibrionaceae</taxon>
        <taxon>Saccharophagus</taxon>
    </lineage>
</organism>
<evidence type="ECO:0000313" key="2">
    <source>
        <dbReference type="Proteomes" id="UP000001947"/>
    </source>
</evidence>
<keyword evidence="2" id="KW-1185">Reference proteome</keyword>
<proteinExistence type="predicted"/>
<protein>
    <submittedName>
        <fullName evidence="1">Uncharacterized protein</fullName>
    </submittedName>
</protein>
<dbReference type="Gene3D" id="3.40.190.10">
    <property type="entry name" value="Periplasmic binding protein-like II"/>
    <property type="match status" value="2"/>
</dbReference>
<reference evidence="1 2" key="1">
    <citation type="journal article" date="2008" name="PLoS Genet.">
        <title>Complete genome sequence of the complex carbohydrate-degrading marine bacterium, Saccharophagus degradans strain 2-40 T.</title>
        <authorList>
            <person name="Weiner R.M."/>
            <person name="Taylor L.E.II."/>
            <person name="Henrissat B."/>
            <person name="Hauser L."/>
            <person name="Land M."/>
            <person name="Coutinho P.M."/>
            <person name="Rancurel C."/>
            <person name="Saunders E.H."/>
            <person name="Longmire A.G."/>
            <person name="Zhang H."/>
            <person name="Bayer E.A."/>
            <person name="Gilbert H.J."/>
            <person name="Larimer F."/>
            <person name="Zhulin I.B."/>
            <person name="Ekborg N.A."/>
            <person name="Lamed R."/>
            <person name="Richardson P.M."/>
            <person name="Borovok I."/>
            <person name="Hutcheson S."/>
        </authorList>
    </citation>
    <scope>NUCLEOTIDE SEQUENCE [LARGE SCALE GENOMIC DNA]</scope>
    <source>
        <strain evidence="2">2-40 / ATCC 43961 / DSM 17024</strain>
    </source>
</reference>
<name>Q21EG4_SACD2</name>
<dbReference type="KEGG" id="sde:Sde_3660"/>
<gene>
    <name evidence="1" type="ordered locus">Sde_3660</name>
</gene>
<accession>Q21EG4</accession>
<dbReference type="SUPFAM" id="SSF53850">
    <property type="entry name" value="Periplasmic binding protein-like II"/>
    <property type="match status" value="1"/>
</dbReference>
<dbReference type="Proteomes" id="UP000001947">
    <property type="component" value="Chromosome"/>
</dbReference>
<evidence type="ECO:0000313" key="1">
    <source>
        <dbReference type="EMBL" id="ABD82915.1"/>
    </source>
</evidence>
<dbReference type="OrthoDB" id="6383793at2"/>
<dbReference type="EMBL" id="CP000282">
    <property type="protein sequence ID" value="ABD82915.1"/>
    <property type="molecule type" value="Genomic_DNA"/>
</dbReference>
<dbReference type="eggNOG" id="COG0834">
    <property type="taxonomic scope" value="Bacteria"/>
</dbReference>